<feature type="compositionally biased region" description="Polar residues" evidence="3">
    <location>
        <begin position="210"/>
        <end position="232"/>
    </location>
</feature>
<keyword evidence="6" id="KW-1185">Reference proteome</keyword>
<dbReference type="GO" id="GO:0000981">
    <property type="term" value="F:DNA-binding transcription factor activity, RNA polymerase II-specific"/>
    <property type="evidence" value="ECO:0007669"/>
    <property type="project" value="InterPro"/>
</dbReference>
<name>G2R797_THETT</name>
<dbReference type="RefSeq" id="XP_003654142.1">
    <property type="nucleotide sequence ID" value="XM_003654094.1"/>
</dbReference>
<reference evidence="5 6" key="1">
    <citation type="journal article" date="2011" name="Nat. Biotechnol.">
        <title>Comparative genomic analysis of the thermophilic biomass-degrading fungi Myceliophthora thermophila and Thielavia terrestris.</title>
        <authorList>
            <person name="Berka R.M."/>
            <person name="Grigoriev I.V."/>
            <person name="Otillar R."/>
            <person name="Salamov A."/>
            <person name="Grimwood J."/>
            <person name="Reid I."/>
            <person name="Ishmael N."/>
            <person name="John T."/>
            <person name="Darmond C."/>
            <person name="Moisan M.-C."/>
            <person name="Henrissat B."/>
            <person name="Coutinho P.M."/>
            <person name="Lombard V."/>
            <person name="Natvig D.O."/>
            <person name="Lindquist E."/>
            <person name="Schmutz J."/>
            <person name="Lucas S."/>
            <person name="Harris P."/>
            <person name="Powlowski J."/>
            <person name="Bellemare A."/>
            <person name="Taylor D."/>
            <person name="Butler G."/>
            <person name="de Vries R.P."/>
            <person name="Allijn I.E."/>
            <person name="van den Brink J."/>
            <person name="Ushinsky S."/>
            <person name="Storms R."/>
            <person name="Powell A.J."/>
            <person name="Paulsen I.T."/>
            <person name="Elbourne L.D.H."/>
            <person name="Baker S.E."/>
            <person name="Magnuson J."/>
            <person name="LaBoissiere S."/>
            <person name="Clutterbuck A.J."/>
            <person name="Martinez D."/>
            <person name="Wogulis M."/>
            <person name="de Leon A.L."/>
            <person name="Rey M.W."/>
            <person name="Tsang A."/>
        </authorList>
    </citation>
    <scope>NUCLEOTIDE SEQUENCE [LARGE SCALE GENOMIC DNA]</scope>
    <source>
        <strain evidence="6">ATCC 38088 / NRRL 8126</strain>
    </source>
</reference>
<dbReference type="CDD" id="cd12148">
    <property type="entry name" value="fungal_TF_MHR"/>
    <property type="match status" value="1"/>
</dbReference>
<gene>
    <name evidence="5" type="ORF">THITE_2116895</name>
</gene>
<dbReference type="EMBL" id="CP003011">
    <property type="protein sequence ID" value="AEO67806.1"/>
    <property type="molecule type" value="Genomic_DNA"/>
</dbReference>
<dbReference type="SUPFAM" id="SSF57701">
    <property type="entry name" value="Zn2/Cys6 DNA-binding domain"/>
    <property type="match status" value="1"/>
</dbReference>
<dbReference type="CDD" id="cd00067">
    <property type="entry name" value="GAL4"/>
    <property type="match status" value="1"/>
</dbReference>
<dbReference type="InterPro" id="IPR007219">
    <property type="entry name" value="XnlR_reg_dom"/>
</dbReference>
<dbReference type="OrthoDB" id="3364175at2759"/>
<dbReference type="InterPro" id="IPR052783">
    <property type="entry name" value="Metabolic/Drug-Res_Regulator"/>
</dbReference>
<dbReference type="SMART" id="SM00066">
    <property type="entry name" value="GAL4"/>
    <property type="match status" value="1"/>
</dbReference>
<sequence>MPPKRRTTETETPNNPTEVPLGRPEIPAPAAQPGPVKRQRVSRACDQCRAARERCDGKQPECYPCLSQSRPCTYEAIPKKRGVQTGYIRTLELALGWLLEKVPGSEETLGALLAHESGQQGSSIMLGKDVGGADRLQKRWRKSRVYKGIDRILSGGTAQDGGSPSADASDTEGDAARACSNQSLDGAGSESFPAESPNLPQTGAGHRPRSPSNDEPSSVDWQRQRRPTSSISRFPPSSPDRLKLPPNHWRLLDIYFSYTHSWLPILEKQDLFRASYLYPEQGVVIHPEDPSAAPHAELWAALALAALQDAASSPDDTETARPPPSEIYRIARELLPSENGPFRVHHARALLLLSLANLGQDKPTGAGLLLGSAIRILLGPDALQRGAPDRDGQRTSLCMIACFILETVLSVRCNRPPHLMAEDLAAMPLVTEGGLDEWEPWTPCDGFGAGHPGPRLSRSPAFCLSTFNLLYAIMKVVSVEMLARRRGQPRGVEAPEAFSSQLRRAIDPNLPFGNFISSPSCGTASVPTPYVARATFLWASALADPHSESLLALLEDTLDQYQRRFGKCGMPPFIVACIGSLANEEYMFGFSEQRRERLKSLVSAYKCGSFDERRTSSVAGTTVVDGLTWPAAHEPVGVGDPAHFPRQSTPTTPFAGLAMPSLNDRLTAPQHQQTQPVRGGYKPICGPGMTGSYQGHFRNPPIAVPQGSNAQIQLGTGAGALSATVPAMHQGHTSPHPLAPPAGFGVSPDYDALLDDLASIECTDAVDADAQFMANLGFAPGCDIAEILRRDFGPV</sequence>
<dbReference type="Proteomes" id="UP000008181">
    <property type="component" value="Chromosome 3"/>
</dbReference>
<dbReference type="GO" id="GO:0008270">
    <property type="term" value="F:zinc ion binding"/>
    <property type="evidence" value="ECO:0007669"/>
    <property type="project" value="InterPro"/>
</dbReference>
<dbReference type="Pfam" id="PF00172">
    <property type="entry name" value="Zn_clus"/>
    <property type="match status" value="1"/>
</dbReference>
<dbReference type="AlphaFoldDB" id="G2R797"/>
<accession>G2R797</accession>
<proteinExistence type="predicted"/>
<evidence type="ECO:0000256" key="1">
    <source>
        <dbReference type="ARBA" id="ARBA00022723"/>
    </source>
</evidence>
<dbReference type="InterPro" id="IPR001138">
    <property type="entry name" value="Zn2Cys6_DnaBD"/>
</dbReference>
<dbReference type="InterPro" id="IPR036864">
    <property type="entry name" value="Zn2-C6_fun-type_DNA-bd_sf"/>
</dbReference>
<dbReference type="GO" id="GO:0045944">
    <property type="term" value="P:positive regulation of transcription by RNA polymerase II"/>
    <property type="evidence" value="ECO:0007669"/>
    <property type="project" value="TreeGrafter"/>
</dbReference>
<dbReference type="STRING" id="578455.G2R797"/>
<dbReference type="GeneID" id="11518219"/>
<dbReference type="KEGG" id="ttt:THITE_2116895"/>
<evidence type="ECO:0000313" key="6">
    <source>
        <dbReference type="Proteomes" id="UP000008181"/>
    </source>
</evidence>
<protein>
    <recommendedName>
        <fullName evidence="4">Zn(2)-C6 fungal-type domain-containing protein</fullName>
    </recommendedName>
</protein>
<dbReference type="PANTHER" id="PTHR47655">
    <property type="entry name" value="QUINIC ACID UTILIZATION ACTIVATOR"/>
    <property type="match status" value="1"/>
</dbReference>
<feature type="compositionally biased region" description="Polar residues" evidence="3">
    <location>
        <begin position="156"/>
        <end position="168"/>
    </location>
</feature>
<dbReference type="PROSITE" id="PS50048">
    <property type="entry name" value="ZN2_CY6_FUNGAL_2"/>
    <property type="match status" value="1"/>
</dbReference>
<evidence type="ECO:0000256" key="2">
    <source>
        <dbReference type="ARBA" id="ARBA00023242"/>
    </source>
</evidence>
<dbReference type="HOGENOM" id="CLU_007607_0_0_1"/>
<dbReference type="Pfam" id="PF04082">
    <property type="entry name" value="Fungal_trans"/>
    <property type="match status" value="1"/>
</dbReference>
<organism evidence="5 6">
    <name type="scientific">Thermothielavioides terrestris (strain ATCC 38088 / NRRL 8126)</name>
    <name type="common">Thielavia terrestris</name>
    <dbReference type="NCBI Taxonomy" id="578455"/>
    <lineage>
        <taxon>Eukaryota</taxon>
        <taxon>Fungi</taxon>
        <taxon>Dikarya</taxon>
        <taxon>Ascomycota</taxon>
        <taxon>Pezizomycotina</taxon>
        <taxon>Sordariomycetes</taxon>
        <taxon>Sordariomycetidae</taxon>
        <taxon>Sordariales</taxon>
        <taxon>Chaetomiaceae</taxon>
        <taxon>Thermothielavioides</taxon>
        <taxon>Thermothielavioides terrestris</taxon>
    </lineage>
</organism>
<dbReference type="Gene3D" id="4.10.240.10">
    <property type="entry name" value="Zn(2)-C6 fungal-type DNA-binding domain"/>
    <property type="match status" value="1"/>
</dbReference>
<dbReference type="eggNOG" id="ENOG502S3FG">
    <property type="taxonomic scope" value="Eukaryota"/>
</dbReference>
<evidence type="ECO:0000313" key="5">
    <source>
        <dbReference type="EMBL" id="AEO67806.1"/>
    </source>
</evidence>
<feature type="domain" description="Zn(2)-C6 fungal-type" evidence="4">
    <location>
        <begin position="44"/>
        <end position="74"/>
    </location>
</feature>
<dbReference type="PROSITE" id="PS00463">
    <property type="entry name" value="ZN2_CY6_FUNGAL_1"/>
    <property type="match status" value="1"/>
</dbReference>
<keyword evidence="1" id="KW-0479">Metal-binding</keyword>
<dbReference type="GO" id="GO:0006351">
    <property type="term" value="P:DNA-templated transcription"/>
    <property type="evidence" value="ECO:0007669"/>
    <property type="project" value="InterPro"/>
</dbReference>
<feature type="region of interest" description="Disordered" evidence="3">
    <location>
        <begin position="153"/>
        <end position="242"/>
    </location>
</feature>
<feature type="region of interest" description="Disordered" evidence="3">
    <location>
        <begin position="1"/>
        <end position="41"/>
    </location>
</feature>
<keyword evidence="2" id="KW-0539">Nucleus</keyword>
<evidence type="ECO:0000259" key="4">
    <source>
        <dbReference type="PROSITE" id="PS50048"/>
    </source>
</evidence>
<dbReference type="PANTHER" id="PTHR47655:SF2">
    <property type="entry name" value="QUINIC ACID UTILIZATION ACTIVATOR"/>
    <property type="match status" value="1"/>
</dbReference>
<evidence type="ECO:0000256" key="3">
    <source>
        <dbReference type="SAM" id="MobiDB-lite"/>
    </source>
</evidence>
<dbReference type="GO" id="GO:0003677">
    <property type="term" value="F:DNA binding"/>
    <property type="evidence" value="ECO:0007669"/>
    <property type="project" value="InterPro"/>
</dbReference>